<organism evidence="1 2">
    <name type="scientific">Sphaerodactylus townsendi</name>
    <dbReference type="NCBI Taxonomy" id="933632"/>
    <lineage>
        <taxon>Eukaryota</taxon>
        <taxon>Metazoa</taxon>
        <taxon>Chordata</taxon>
        <taxon>Craniata</taxon>
        <taxon>Vertebrata</taxon>
        <taxon>Euteleostomi</taxon>
        <taxon>Lepidosauria</taxon>
        <taxon>Squamata</taxon>
        <taxon>Bifurcata</taxon>
        <taxon>Gekkota</taxon>
        <taxon>Sphaerodactylidae</taxon>
        <taxon>Sphaerodactylus</taxon>
    </lineage>
</organism>
<dbReference type="EMBL" id="CM037626">
    <property type="protein sequence ID" value="KAH8011686.1"/>
    <property type="molecule type" value="Genomic_DNA"/>
</dbReference>
<dbReference type="Proteomes" id="UP000827872">
    <property type="component" value="Linkage Group LG13"/>
</dbReference>
<name>A0ACB8FX42_9SAUR</name>
<proteinExistence type="predicted"/>
<reference evidence="1" key="1">
    <citation type="submission" date="2021-08" db="EMBL/GenBank/DDBJ databases">
        <title>The first chromosome-level gecko genome reveals the dynamic sex chromosomes of Neotropical dwarf geckos (Sphaerodactylidae: Sphaerodactylus).</title>
        <authorList>
            <person name="Pinto B.J."/>
            <person name="Keating S.E."/>
            <person name="Gamble T."/>
        </authorList>
    </citation>
    <scope>NUCLEOTIDE SEQUENCE</scope>
    <source>
        <strain evidence="1">TG3544</strain>
    </source>
</reference>
<keyword evidence="2" id="KW-1185">Reference proteome</keyword>
<evidence type="ECO:0000313" key="1">
    <source>
        <dbReference type="EMBL" id="KAH8011686.1"/>
    </source>
</evidence>
<protein>
    <submittedName>
        <fullName evidence="1">Uncharacterized protein</fullName>
    </submittedName>
</protein>
<accession>A0ACB8FX42</accession>
<comment type="caution">
    <text evidence="1">The sequence shown here is derived from an EMBL/GenBank/DDBJ whole genome shotgun (WGS) entry which is preliminary data.</text>
</comment>
<gene>
    <name evidence="1" type="ORF">K3G42_005776</name>
</gene>
<evidence type="ECO:0000313" key="2">
    <source>
        <dbReference type="Proteomes" id="UP000827872"/>
    </source>
</evidence>
<sequence>MTKQVQAVPYNGLSNSSSAVPAAANFGGRGQRNSLSTMLSLSSMKDGAIVPSEEDRKKLLTQMKVKTTLRSDKSWIQKKSDSEEEKNHSPLHSPLRSRKTSERASISPKVSPLNHRAVFEELSSQSEQPFPVAKQPPKKSHHTTSPSGYLIRGVFTKTVDKNAPSNNVSNGLQKSAKNASSTLGYKMSTEDYKKLAPYTVKRDTAPDHIDPPVSPDEQQKRVWMGTQCVAVLPQSNVIPSL</sequence>